<dbReference type="PANTHER" id="PTHR46601:SF2">
    <property type="entry name" value="UBIQUITIN-LIKE PROTEASE FAMILY PROFILE DOMAIN-CONTAINING PROTEIN"/>
    <property type="match status" value="1"/>
</dbReference>
<accession>A0ABQ9HQI3</accession>
<organism evidence="1 2">
    <name type="scientific">Dryococelus australis</name>
    <dbReference type="NCBI Taxonomy" id="614101"/>
    <lineage>
        <taxon>Eukaryota</taxon>
        <taxon>Metazoa</taxon>
        <taxon>Ecdysozoa</taxon>
        <taxon>Arthropoda</taxon>
        <taxon>Hexapoda</taxon>
        <taxon>Insecta</taxon>
        <taxon>Pterygota</taxon>
        <taxon>Neoptera</taxon>
        <taxon>Polyneoptera</taxon>
        <taxon>Phasmatodea</taxon>
        <taxon>Verophasmatodea</taxon>
        <taxon>Anareolatae</taxon>
        <taxon>Phasmatidae</taxon>
        <taxon>Eurycanthinae</taxon>
        <taxon>Dryococelus</taxon>
    </lineage>
</organism>
<gene>
    <name evidence="1" type="ORF">PR048_012846</name>
</gene>
<sequence length="363" mass="41530">MCQRTLTQFYCRDDVSHQAPGMKDVLSIKDSKTHVRSVQKRHMIMTVKEAFIFFQNKFPEIKIKKSKFHELRPKHVILCSQMPHNVCICRYHLNISNIDELLSLACCDFLSEQYATGACEACANDILLPSYCDVYSIIIWQQWAEFENQRKLSEFEGSLEDAVNELNTFKVHAYVKKVQAKSFEECKLNAQDNHIIIQVDCAENYLATSQDKIQCAHWAHAQFKNKFTFFNLCFMNSDFGLEGEWVIFATSHGKGAVDGIGGCVNRLVWNPVKVRKFIVNSAKDFLNVQKTVVGTVNIVCVSSQKITESREMLGKRWGNVRPILVLQSKHIFKVISGNSLLVGRTSTSKLDICHIFKSKIEDI</sequence>
<proteinExistence type="predicted"/>
<dbReference type="PANTHER" id="PTHR46601">
    <property type="entry name" value="ULP_PROTEASE DOMAIN-CONTAINING PROTEIN"/>
    <property type="match status" value="1"/>
</dbReference>
<evidence type="ECO:0000313" key="1">
    <source>
        <dbReference type="EMBL" id="KAJ8886634.1"/>
    </source>
</evidence>
<name>A0ABQ9HQI3_9NEOP</name>
<keyword evidence="2" id="KW-1185">Reference proteome</keyword>
<dbReference type="EMBL" id="JARBHB010000004">
    <property type="protein sequence ID" value="KAJ8886634.1"/>
    <property type="molecule type" value="Genomic_DNA"/>
</dbReference>
<protein>
    <submittedName>
        <fullName evidence="1">Uncharacterized protein</fullName>
    </submittedName>
</protein>
<reference evidence="1 2" key="1">
    <citation type="submission" date="2023-02" db="EMBL/GenBank/DDBJ databases">
        <title>LHISI_Scaffold_Assembly.</title>
        <authorList>
            <person name="Stuart O.P."/>
            <person name="Cleave R."/>
            <person name="Magrath M.J.L."/>
            <person name="Mikheyev A.S."/>
        </authorList>
    </citation>
    <scope>NUCLEOTIDE SEQUENCE [LARGE SCALE GENOMIC DNA]</scope>
    <source>
        <strain evidence="1">Daus_M_001</strain>
        <tissue evidence="1">Leg muscle</tissue>
    </source>
</reference>
<comment type="caution">
    <text evidence="1">The sequence shown here is derived from an EMBL/GenBank/DDBJ whole genome shotgun (WGS) entry which is preliminary data.</text>
</comment>
<dbReference type="Proteomes" id="UP001159363">
    <property type="component" value="Chromosome X"/>
</dbReference>
<evidence type="ECO:0000313" key="2">
    <source>
        <dbReference type="Proteomes" id="UP001159363"/>
    </source>
</evidence>